<keyword evidence="2" id="KW-1185">Reference proteome</keyword>
<accession>A0A8J2Z9A3</accession>
<dbReference type="InterPro" id="IPR029069">
    <property type="entry name" value="HotDog_dom_sf"/>
</dbReference>
<dbReference type="RefSeq" id="WP_188899043.1">
    <property type="nucleotide sequence ID" value="NZ_BMKS01000003.1"/>
</dbReference>
<reference evidence="1 2" key="1">
    <citation type="journal article" date="2014" name="Int. J. Syst. Evol. Microbiol.">
        <title>Complete genome sequence of Corynebacterium casei LMG S-19264T (=DSM 44701T), isolated from a smear-ripened cheese.</title>
        <authorList>
            <consortium name="US DOE Joint Genome Institute (JGI-PGF)"/>
            <person name="Walter F."/>
            <person name="Albersmeier A."/>
            <person name="Kalinowski J."/>
            <person name="Ruckert C."/>
        </authorList>
    </citation>
    <scope>NUCLEOTIDE SEQUENCE [LARGE SCALE GENOMIC DNA]</scope>
    <source>
        <strain evidence="1 2">CGMCC 1.16330</strain>
    </source>
</reference>
<dbReference type="AlphaFoldDB" id="A0A8J2Z9A3"/>
<sequence>MTTLTIAPRFCGPPGTGNGGYVAGRLAAALEDAAGDAAVEVTLRRPVPLAPRALRVVAGEEPGTARLLDEAATCLAEARLVPGASLAPPPLPRPPPREAAEAAARRFVGFRRHGVSGCFVCGPSRAVGDGLRIFAGALDAAAAAEGRIVAAPWVPDGSIAGAEGAWVRPEFVWAALDCPGAFAVMPQGEGAERSAGMLLGRITARRMGAVRIGEPCVVLGWPIAGEAGAGGRRRFAGTAVFGADGGLRALARAVWFLPAPAAA</sequence>
<dbReference type="EMBL" id="BMKS01000003">
    <property type="protein sequence ID" value="GGG24994.1"/>
    <property type="molecule type" value="Genomic_DNA"/>
</dbReference>
<dbReference type="Gene3D" id="3.10.129.10">
    <property type="entry name" value="Hotdog Thioesterase"/>
    <property type="match status" value="1"/>
</dbReference>
<protein>
    <submittedName>
        <fullName evidence="1">Uncharacterized protein</fullName>
    </submittedName>
</protein>
<dbReference type="Proteomes" id="UP000597507">
    <property type="component" value="Unassembled WGS sequence"/>
</dbReference>
<evidence type="ECO:0000313" key="2">
    <source>
        <dbReference type="Proteomes" id="UP000597507"/>
    </source>
</evidence>
<gene>
    <name evidence="1" type="ORF">GCM10010964_11260</name>
</gene>
<organism evidence="1 2">
    <name type="scientific">Caldovatus sediminis</name>
    <dbReference type="NCBI Taxonomy" id="2041189"/>
    <lineage>
        <taxon>Bacteria</taxon>
        <taxon>Pseudomonadati</taxon>
        <taxon>Pseudomonadota</taxon>
        <taxon>Alphaproteobacteria</taxon>
        <taxon>Acetobacterales</taxon>
        <taxon>Roseomonadaceae</taxon>
        <taxon>Caldovatus</taxon>
    </lineage>
</organism>
<name>A0A8J2Z9A3_9PROT</name>
<comment type="caution">
    <text evidence="1">The sequence shown here is derived from an EMBL/GenBank/DDBJ whole genome shotgun (WGS) entry which is preliminary data.</text>
</comment>
<proteinExistence type="predicted"/>
<dbReference type="SUPFAM" id="SSF54637">
    <property type="entry name" value="Thioesterase/thiol ester dehydrase-isomerase"/>
    <property type="match status" value="1"/>
</dbReference>
<evidence type="ECO:0000313" key="1">
    <source>
        <dbReference type="EMBL" id="GGG24994.1"/>
    </source>
</evidence>